<organism evidence="3 4">
    <name type="scientific">Acropora cervicornis</name>
    <name type="common">Staghorn coral</name>
    <dbReference type="NCBI Taxonomy" id="6130"/>
    <lineage>
        <taxon>Eukaryota</taxon>
        <taxon>Metazoa</taxon>
        <taxon>Cnidaria</taxon>
        <taxon>Anthozoa</taxon>
        <taxon>Hexacorallia</taxon>
        <taxon>Scleractinia</taxon>
        <taxon>Astrocoeniina</taxon>
        <taxon>Acroporidae</taxon>
        <taxon>Acropora</taxon>
    </lineage>
</organism>
<evidence type="ECO:0000313" key="4">
    <source>
        <dbReference type="Proteomes" id="UP001249851"/>
    </source>
</evidence>
<dbReference type="PROSITE" id="PS50966">
    <property type="entry name" value="ZF_SWIM"/>
    <property type="match status" value="1"/>
</dbReference>
<keyword evidence="1" id="KW-0863">Zinc-finger</keyword>
<sequence>MEKEVKASGEKVVSLSYFYEIWRSHFSEVKIPKMKASMTRNKTYGAKVRLKKNTAEVDGAYCNCIAGANGYCKHVGAVLYTILDFVESGFEEIPPNKSCAEKPQEWHKPRTQTPKNAPVRFSDILIIHHDYDADKNNKTDKRIQRKREKLAYTACPSYGLKVTSDQIYSFCCDLKANSDKSKPMLVDVLEGNDYKPVIVEDLENKFTKCLVAMDHDYLTGKRKTCLEIQASTPTEVQYPSPCKKRKFDLIEGNECEPLDSNFSNDSHLLISHSVLITPEDNPHGNQEKQFEADCQEQRTTKTTNEASQTVKNGNTNFVEITCENQVISDECDLTNPRFTEECQNFLSQIKINY</sequence>
<evidence type="ECO:0000313" key="3">
    <source>
        <dbReference type="EMBL" id="KAK2561776.1"/>
    </source>
</evidence>
<proteinExistence type="predicted"/>
<reference evidence="3" key="1">
    <citation type="journal article" date="2023" name="G3 (Bethesda)">
        <title>Whole genome assembly and annotation of the endangered Caribbean coral Acropora cervicornis.</title>
        <authorList>
            <person name="Selwyn J.D."/>
            <person name="Vollmer S.V."/>
        </authorList>
    </citation>
    <scope>NUCLEOTIDE SEQUENCE</scope>
    <source>
        <strain evidence="3">K2</strain>
    </source>
</reference>
<dbReference type="EMBL" id="JARQWQ010000031">
    <property type="protein sequence ID" value="KAK2561776.1"/>
    <property type="molecule type" value="Genomic_DNA"/>
</dbReference>
<dbReference type="AlphaFoldDB" id="A0AAD9QI47"/>
<feature type="domain" description="SWIM-type" evidence="2">
    <location>
        <begin position="44"/>
        <end position="83"/>
    </location>
</feature>
<dbReference type="GO" id="GO:0008270">
    <property type="term" value="F:zinc ion binding"/>
    <property type="evidence" value="ECO:0007669"/>
    <property type="project" value="UniProtKB-KW"/>
</dbReference>
<keyword evidence="1" id="KW-0479">Metal-binding</keyword>
<keyword evidence="4" id="KW-1185">Reference proteome</keyword>
<accession>A0AAD9QI47</accession>
<dbReference type="Proteomes" id="UP001249851">
    <property type="component" value="Unassembled WGS sequence"/>
</dbReference>
<protein>
    <recommendedName>
        <fullName evidence="2">SWIM-type domain-containing protein</fullName>
    </recommendedName>
</protein>
<comment type="caution">
    <text evidence="3">The sequence shown here is derived from an EMBL/GenBank/DDBJ whole genome shotgun (WGS) entry which is preliminary data.</text>
</comment>
<dbReference type="InterPro" id="IPR007527">
    <property type="entry name" value="Znf_SWIM"/>
</dbReference>
<evidence type="ECO:0000259" key="2">
    <source>
        <dbReference type="PROSITE" id="PS50966"/>
    </source>
</evidence>
<evidence type="ECO:0000256" key="1">
    <source>
        <dbReference type="PROSITE-ProRule" id="PRU00325"/>
    </source>
</evidence>
<gene>
    <name evidence="3" type="ORF">P5673_015161</name>
</gene>
<reference evidence="3" key="2">
    <citation type="journal article" date="2023" name="Science">
        <title>Genomic signatures of disease resistance in endangered staghorn corals.</title>
        <authorList>
            <person name="Vollmer S.V."/>
            <person name="Selwyn J.D."/>
            <person name="Despard B.A."/>
            <person name="Roesel C.L."/>
        </authorList>
    </citation>
    <scope>NUCLEOTIDE SEQUENCE</scope>
    <source>
        <strain evidence="3">K2</strain>
    </source>
</reference>
<keyword evidence="1" id="KW-0862">Zinc</keyword>
<name>A0AAD9QI47_ACRCE</name>